<keyword evidence="6" id="KW-1185">Reference proteome</keyword>
<dbReference type="PANTHER" id="PTHR22691">
    <property type="entry name" value="YEAST SPT2-RELATED"/>
    <property type="match status" value="1"/>
</dbReference>
<gene>
    <name evidence="5" type="ORF">Nepgr_001834</name>
</gene>
<comment type="caution">
    <text evidence="5">The sequence shown here is derived from an EMBL/GenBank/DDBJ whole genome shotgun (WGS) entry which is preliminary data.</text>
</comment>
<dbReference type="PANTHER" id="PTHR22691:SF8">
    <property type="entry name" value="PROTEIN SPT2 HOMOLOG"/>
    <property type="match status" value="1"/>
</dbReference>
<dbReference type="EMBL" id="BSYO01000001">
    <property type="protein sequence ID" value="GMG99994.1"/>
    <property type="molecule type" value="Genomic_DNA"/>
</dbReference>
<dbReference type="InterPro" id="IPR013256">
    <property type="entry name" value="Chromatin_SPT2"/>
</dbReference>
<accession>A0AAD3P6V0</accession>
<dbReference type="SMART" id="SM00784">
    <property type="entry name" value="SPT2"/>
    <property type="match status" value="1"/>
</dbReference>
<dbReference type="AlphaFoldDB" id="A0AAD3P6V0"/>
<organism evidence="5 6">
    <name type="scientific">Nepenthes gracilis</name>
    <name type="common">Slender pitcher plant</name>
    <dbReference type="NCBI Taxonomy" id="150966"/>
    <lineage>
        <taxon>Eukaryota</taxon>
        <taxon>Viridiplantae</taxon>
        <taxon>Streptophyta</taxon>
        <taxon>Embryophyta</taxon>
        <taxon>Tracheophyta</taxon>
        <taxon>Spermatophyta</taxon>
        <taxon>Magnoliopsida</taxon>
        <taxon>eudicotyledons</taxon>
        <taxon>Gunneridae</taxon>
        <taxon>Pentapetalae</taxon>
        <taxon>Caryophyllales</taxon>
        <taxon>Nepenthaceae</taxon>
        <taxon>Nepenthes</taxon>
    </lineage>
</organism>
<feature type="compositionally biased region" description="Polar residues" evidence="4">
    <location>
        <begin position="253"/>
        <end position="269"/>
    </location>
</feature>
<feature type="coiled-coil region" evidence="3">
    <location>
        <begin position="441"/>
        <end position="468"/>
    </location>
</feature>
<proteinExistence type="inferred from homology"/>
<dbReference type="GO" id="GO:0006334">
    <property type="term" value="P:nucleosome assembly"/>
    <property type="evidence" value="ECO:0007669"/>
    <property type="project" value="TreeGrafter"/>
</dbReference>
<feature type="compositionally biased region" description="Acidic residues" evidence="4">
    <location>
        <begin position="10"/>
        <end position="23"/>
    </location>
</feature>
<evidence type="ECO:0000256" key="4">
    <source>
        <dbReference type="SAM" id="MobiDB-lite"/>
    </source>
</evidence>
<dbReference type="Pfam" id="PF08243">
    <property type="entry name" value="SPT2"/>
    <property type="match status" value="1"/>
</dbReference>
<dbReference type="GO" id="GO:0005730">
    <property type="term" value="C:nucleolus"/>
    <property type="evidence" value="ECO:0007669"/>
    <property type="project" value="TreeGrafter"/>
</dbReference>
<evidence type="ECO:0000256" key="2">
    <source>
        <dbReference type="ARBA" id="ARBA00023054"/>
    </source>
</evidence>
<feature type="region of interest" description="Disordered" evidence="4">
    <location>
        <begin position="176"/>
        <end position="403"/>
    </location>
</feature>
<feature type="compositionally biased region" description="Basic and acidic residues" evidence="4">
    <location>
        <begin position="338"/>
        <end position="349"/>
    </location>
</feature>
<feature type="region of interest" description="Disordered" evidence="4">
    <location>
        <begin position="1"/>
        <end position="23"/>
    </location>
</feature>
<evidence type="ECO:0000256" key="1">
    <source>
        <dbReference type="ARBA" id="ARBA00006461"/>
    </source>
</evidence>
<feature type="compositionally biased region" description="Polar residues" evidence="4">
    <location>
        <begin position="358"/>
        <end position="376"/>
    </location>
</feature>
<evidence type="ECO:0000313" key="5">
    <source>
        <dbReference type="EMBL" id="GMG99994.1"/>
    </source>
</evidence>
<evidence type="ECO:0000313" key="6">
    <source>
        <dbReference type="Proteomes" id="UP001279734"/>
    </source>
</evidence>
<evidence type="ECO:0000256" key="3">
    <source>
        <dbReference type="SAM" id="Coils"/>
    </source>
</evidence>
<dbReference type="GO" id="GO:0042393">
    <property type="term" value="F:histone binding"/>
    <property type="evidence" value="ECO:0007669"/>
    <property type="project" value="TreeGrafter"/>
</dbReference>
<evidence type="ECO:0008006" key="7">
    <source>
        <dbReference type="Google" id="ProtNLM"/>
    </source>
</evidence>
<comment type="similarity">
    <text evidence="1">Belongs to the SPT2 family.</text>
</comment>
<feature type="compositionally biased region" description="Polar residues" evidence="4">
    <location>
        <begin position="185"/>
        <end position="199"/>
    </location>
</feature>
<name>A0AAD3P6V0_NEPGR</name>
<feature type="region of interest" description="Disordered" evidence="4">
    <location>
        <begin position="111"/>
        <end position="161"/>
    </location>
</feature>
<dbReference type="GO" id="GO:0006360">
    <property type="term" value="P:transcription by RNA polymerase I"/>
    <property type="evidence" value="ECO:0007669"/>
    <property type="project" value="TreeGrafter"/>
</dbReference>
<dbReference type="GO" id="GO:0003677">
    <property type="term" value="F:DNA binding"/>
    <property type="evidence" value="ECO:0007669"/>
    <property type="project" value="TreeGrafter"/>
</dbReference>
<feature type="compositionally biased region" description="Polar residues" evidence="4">
    <location>
        <begin position="133"/>
        <end position="151"/>
    </location>
</feature>
<protein>
    <recommendedName>
        <fullName evidence="7">Protein SPT2 homolog</fullName>
    </recommendedName>
</protein>
<feature type="compositionally biased region" description="Basic and acidic residues" evidence="4">
    <location>
        <begin position="289"/>
        <end position="309"/>
    </location>
</feature>
<keyword evidence="2 3" id="KW-0175">Coiled coil</keyword>
<dbReference type="Proteomes" id="UP001279734">
    <property type="component" value="Unassembled WGS sequence"/>
</dbReference>
<sequence>MRCYNRVDEDLNDYGEDEEDQYEDIEAEEYDEAEEEVAEEDPTPKKEVLEYLELRQKLKEAARKKLRKESGSARNNFKDQKKISPLENFGSFFGPSQPIIADRVIQERRSLSETRHLAPQVSGSQNDRKRSITSRFSKPNNGVSDNHLRNQVQHRNKVQKLKDTRDYSFLLSDNAEVPGQVKDTPAQNNSDARSFQVPTKSKVFSPHLGRLEERTKITSMPAIRSTHTHPVQKLTSGGRPNPTTLDSKRELNIKNQLEPTKQLGISNRSGPGRPSVSRDSHSKKPSPSMEKKAPVAVEKKGVASLEKRTNAVGVKHSVPGGQRPPLVKSETSGVGQHLEQKRKFQEYSEQRALPKKAVSSSKAQMNNRQKQLPSRTSLEEERFKKKQKPVRRFSDDENDDEDEKALSMIRKMFRYNPGKYRDDDDVSDMEADFSTIMKEERRSARIAREEDERELRLIEEQERRERMRKEAKKPFTLQQRCGNGQSSRAAASCWGFLLPPPTQLQVFPQVFCIGKRIDSSFPRNSAGTEQSRAGIPIRDIDCSLKRLTTTLQFHPIRAFETLPYPSPLNRVV</sequence>
<reference evidence="5" key="1">
    <citation type="submission" date="2023-05" db="EMBL/GenBank/DDBJ databases">
        <title>Nepenthes gracilis genome sequencing.</title>
        <authorList>
            <person name="Fukushima K."/>
        </authorList>
    </citation>
    <scope>NUCLEOTIDE SEQUENCE</scope>
    <source>
        <strain evidence="5">SING2019-196</strain>
    </source>
</reference>